<organism evidence="1 2">
    <name type="scientific">Athelia psychrophila</name>
    <dbReference type="NCBI Taxonomy" id="1759441"/>
    <lineage>
        <taxon>Eukaryota</taxon>
        <taxon>Fungi</taxon>
        <taxon>Dikarya</taxon>
        <taxon>Basidiomycota</taxon>
        <taxon>Agaricomycotina</taxon>
        <taxon>Agaricomycetes</taxon>
        <taxon>Agaricomycetidae</taxon>
        <taxon>Atheliales</taxon>
        <taxon>Atheliaceae</taxon>
        <taxon>Athelia</taxon>
    </lineage>
</organism>
<reference evidence="1 2" key="1">
    <citation type="journal article" date="2016" name="Mol. Biol. Evol.">
        <title>Comparative Genomics of Early-Diverging Mushroom-Forming Fungi Provides Insights into the Origins of Lignocellulose Decay Capabilities.</title>
        <authorList>
            <person name="Nagy L.G."/>
            <person name="Riley R."/>
            <person name="Tritt A."/>
            <person name="Adam C."/>
            <person name="Daum C."/>
            <person name="Floudas D."/>
            <person name="Sun H."/>
            <person name="Yadav J.S."/>
            <person name="Pangilinan J."/>
            <person name="Larsson K.H."/>
            <person name="Matsuura K."/>
            <person name="Barry K."/>
            <person name="Labutti K."/>
            <person name="Kuo R."/>
            <person name="Ohm R.A."/>
            <person name="Bhattacharya S.S."/>
            <person name="Shirouzu T."/>
            <person name="Yoshinaga Y."/>
            <person name="Martin F.M."/>
            <person name="Grigoriev I.V."/>
            <person name="Hibbett D.S."/>
        </authorList>
    </citation>
    <scope>NUCLEOTIDE SEQUENCE [LARGE SCALE GENOMIC DNA]</scope>
    <source>
        <strain evidence="1 2">CBS 109695</strain>
    </source>
</reference>
<dbReference type="Proteomes" id="UP000076532">
    <property type="component" value="Unassembled WGS sequence"/>
</dbReference>
<dbReference type="Pfam" id="PF12585">
    <property type="entry name" value="DUF3759"/>
    <property type="match status" value="1"/>
</dbReference>
<dbReference type="AlphaFoldDB" id="A0A166TLN0"/>
<proteinExistence type="predicted"/>
<accession>A0A166TLN0</accession>
<dbReference type="InterPro" id="IPR022234">
    <property type="entry name" value="DUF3759"/>
</dbReference>
<evidence type="ECO:0000313" key="1">
    <source>
        <dbReference type="EMBL" id="KZP30750.1"/>
    </source>
</evidence>
<evidence type="ECO:0000313" key="2">
    <source>
        <dbReference type="Proteomes" id="UP000076532"/>
    </source>
</evidence>
<dbReference type="EMBL" id="KV417492">
    <property type="protein sequence ID" value="KZP30750.1"/>
    <property type="molecule type" value="Genomic_DNA"/>
</dbReference>
<name>A0A166TLN0_9AGAM</name>
<dbReference type="STRING" id="436010.A0A166TLN0"/>
<sequence length="103" mass="11585">MSVWYSDDTREAQAYRRLTSVSSEQLTEDDIAGGACFDAAEKYEQHSTPANIHAAAELLGGLIDECIDHLVKVKGLHWINKDFAKTQARLRIMERLEQSGQFS</sequence>
<gene>
    <name evidence="1" type="ORF">FIBSPDRAFT_945677</name>
</gene>
<keyword evidence="2" id="KW-1185">Reference proteome</keyword>
<protein>
    <submittedName>
        <fullName evidence="1">Uncharacterized protein</fullName>
    </submittedName>
</protein>